<keyword evidence="2" id="KW-1185">Reference proteome</keyword>
<protein>
    <submittedName>
        <fullName evidence="1">Uncharacterized protein</fullName>
    </submittedName>
</protein>
<sequence>MNIDELKKLRQQLLNNEIDPFKIGSTLFVNQTKTWQTEEWKEIRGNKIQDKCSQCESIDELRLQHTWKPRSYGIVKNEILAKYKELIQNEYPIDQVVKDDEVQEYFKKEYEPKNREICPKCESTNIRKRTTVQPVYKCQKCNYEFDKPNYKLVPTLIDDRNTSIELATSDKSFMTIQRRIGSERYYNLIQEKYGVELEKETLTIIIDEYIKYLSGEATVTLCKRCGFALLQGKNLCPICKSKYKFIHSDACKECR</sequence>
<evidence type="ECO:0000313" key="2">
    <source>
        <dbReference type="Proteomes" id="UP000824633"/>
    </source>
</evidence>
<dbReference type="EMBL" id="AP024849">
    <property type="protein sequence ID" value="BCZ46840.1"/>
    <property type="molecule type" value="Genomic_DNA"/>
</dbReference>
<name>A0ABN6IXH4_9CLOT</name>
<organism evidence="1 2">
    <name type="scientific">Clostridium gelidum</name>
    <dbReference type="NCBI Taxonomy" id="704125"/>
    <lineage>
        <taxon>Bacteria</taxon>
        <taxon>Bacillati</taxon>
        <taxon>Bacillota</taxon>
        <taxon>Clostridia</taxon>
        <taxon>Eubacteriales</taxon>
        <taxon>Clostridiaceae</taxon>
        <taxon>Clostridium</taxon>
    </lineage>
</organism>
<gene>
    <name evidence="1" type="ORF">psyc5s11_29070</name>
</gene>
<dbReference type="Proteomes" id="UP000824633">
    <property type="component" value="Chromosome"/>
</dbReference>
<proteinExistence type="predicted"/>
<dbReference type="RefSeq" id="WP_224033240.1">
    <property type="nucleotide sequence ID" value="NZ_AP024849.1"/>
</dbReference>
<reference evidence="2" key="1">
    <citation type="submission" date="2021-07" db="EMBL/GenBank/DDBJ databases">
        <title>Complete genome sequencing of a Clostridium isolate.</title>
        <authorList>
            <person name="Ueki A."/>
            <person name="Tonouchi A."/>
        </authorList>
    </citation>
    <scope>NUCLEOTIDE SEQUENCE [LARGE SCALE GENOMIC DNA]</scope>
    <source>
        <strain evidence="2">C5S11</strain>
    </source>
</reference>
<evidence type="ECO:0000313" key="1">
    <source>
        <dbReference type="EMBL" id="BCZ46840.1"/>
    </source>
</evidence>
<accession>A0ABN6IXH4</accession>